<feature type="non-terminal residue" evidence="2">
    <location>
        <position position="1"/>
    </location>
</feature>
<dbReference type="Proteomes" id="UP001479436">
    <property type="component" value="Unassembled WGS sequence"/>
</dbReference>
<accession>A0ABR2WCY4</accession>
<keyword evidence="3" id="KW-1185">Reference proteome</keyword>
<feature type="region of interest" description="Disordered" evidence="1">
    <location>
        <begin position="1"/>
        <end position="39"/>
    </location>
</feature>
<protein>
    <submittedName>
        <fullName evidence="2">Uncharacterized protein</fullName>
    </submittedName>
</protein>
<proteinExistence type="predicted"/>
<feature type="compositionally biased region" description="Polar residues" evidence="1">
    <location>
        <begin position="19"/>
        <end position="31"/>
    </location>
</feature>
<feature type="non-terminal residue" evidence="2">
    <location>
        <position position="126"/>
    </location>
</feature>
<reference evidence="2 3" key="1">
    <citation type="submission" date="2023-04" db="EMBL/GenBank/DDBJ databases">
        <title>Genome of Basidiobolus ranarum AG-B5.</title>
        <authorList>
            <person name="Stajich J.E."/>
            <person name="Carter-House D."/>
            <person name="Gryganskyi A."/>
        </authorList>
    </citation>
    <scope>NUCLEOTIDE SEQUENCE [LARGE SCALE GENOMIC DNA]</scope>
    <source>
        <strain evidence="2 3">AG-B5</strain>
    </source>
</reference>
<evidence type="ECO:0000313" key="3">
    <source>
        <dbReference type="Proteomes" id="UP001479436"/>
    </source>
</evidence>
<comment type="caution">
    <text evidence="2">The sequence shown here is derived from an EMBL/GenBank/DDBJ whole genome shotgun (WGS) entry which is preliminary data.</text>
</comment>
<sequence>APAGDTDSLPSGIPGVPSSPDNFSNPLNRGENSSDTHSGRCEDIAVKVRQLLGMNVEAVVCIDRLIRVDTHDRSSNGLGGILPGVLNDGDGEKHRREICEAIKAHANILGITVDAVTCLPEVVIRV</sequence>
<gene>
    <name evidence="2" type="ORF">K7432_017755</name>
</gene>
<evidence type="ECO:0000256" key="1">
    <source>
        <dbReference type="SAM" id="MobiDB-lite"/>
    </source>
</evidence>
<dbReference type="EMBL" id="JASJQH010004299">
    <property type="protein sequence ID" value="KAK9759368.1"/>
    <property type="molecule type" value="Genomic_DNA"/>
</dbReference>
<name>A0ABR2WCY4_9FUNG</name>
<organism evidence="2 3">
    <name type="scientific">Basidiobolus ranarum</name>
    <dbReference type="NCBI Taxonomy" id="34480"/>
    <lineage>
        <taxon>Eukaryota</taxon>
        <taxon>Fungi</taxon>
        <taxon>Fungi incertae sedis</taxon>
        <taxon>Zoopagomycota</taxon>
        <taxon>Entomophthoromycotina</taxon>
        <taxon>Basidiobolomycetes</taxon>
        <taxon>Basidiobolales</taxon>
        <taxon>Basidiobolaceae</taxon>
        <taxon>Basidiobolus</taxon>
    </lineage>
</organism>
<evidence type="ECO:0000313" key="2">
    <source>
        <dbReference type="EMBL" id="KAK9759368.1"/>
    </source>
</evidence>